<dbReference type="FunFam" id="1.10.287.180:FF:000001">
    <property type="entry name" value="Transcription elongation factor GreA"/>
    <property type="match status" value="1"/>
</dbReference>
<dbReference type="PIRSF" id="PIRSF006092">
    <property type="entry name" value="GreA_GreB"/>
    <property type="match status" value="1"/>
</dbReference>
<dbReference type="Gene3D" id="1.10.287.180">
    <property type="entry name" value="Transcription elongation factor, GreA/GreB, N-terminal domain"/>
    <property type="match status" value="1"/>
</dbReference>
<dbReference type="Pfam" id="PF03449">
    <property type="entry name" value="GreA_GreB_N"/>
    <property type="match status" value="1"/>
</dbReference>
<dbReference type="EMBL" id="AMEZ01000077">
    <property type="protein sequence ID" value="EKY24875.1"/>
    <property type="molecule type" value="Genomic_DNA"/>
</dbReference>
<evidence type="ECO:0000256" key="5">
    <source>
        <dbReference type="ARBA" id="ARBA00023125"/>
    </source>
</evidence>
<dbReference type="InterPro" id="IPR001437">
    <property type="entry name" value="Tscrpt_elong_fac_GreA/B_C"/>
</dbReference>
<dbReference type="GO" id="GO:0006354">
    <property type="term" value="P:DNA-templated transcription elongation"/>
    <property type="evidence" value="ECO:0007669"/>
    <property type="project" value="TreeGrafter"/>
</dbReference>
<dbReference type="PATRIC" id="fig|545697.3.peg.2581"/>
<comment type="similarity">
    <text evidence="1 9 10">Belongs to the GreA/GreB family.</text>
</comment>
<dbReference type="Proteomes" id="UP000010420">
    <property type="component" value="Unassembled WGS sequence"/>
</dbReference>
<keyword evidence="13" id="KW-0648">Protein biosynthesis</keyword>
<name>L1QB16_9CLOT</name>
<dbReference type="InterPro" id="IPR036805">
    <property type="entry name" value="Tscrpt_elong_fac_GreA/B_N_sf"/>
</dbReference>
<keyword evidence="3 9" id="KW-0805">Transcription regulation</keyword>
<dbReference type="HAMAP" id="MF_00105">
    <property type="entry name" value="GreA_GreB"/>
    <property type="match status" value="1"/>
</dbReference>
<dbReference type="SUPFAM" id="SSF54534">
    <property type="entry name" value="FKBP-like"/>
    <property type="match status" value="1"/>
</dbReference>
<comment type="function">
    <text evidence="7 9 10">Necessary for efficient RNA polymerase transcription elongation past template-encoded arresting sites. The arresting sites in DNA have the property of trapping a certain fraction of elongating RNA polymerases that pass through, resulting in locked ternary complexes. Cleavage of the nascent transcript by cleavage factors such as GreA or GreB allows the resumption of elongation from the new 3'terminus. GreA releases sequences of 2 to 3 nucleotides.</text>
</comment>
<protein>
    <recommendedName>
        <fullName evidence="2 9">Transcription elongation factor GreA</fullName>
    </recommendedName>
    <alternativeName>
        <fullName evidence="8 9">Transcript cleavage factor GreA</fullName>
    </alternativeName>
</protein>
<gene>
    <name evidence="9" type="primary">greA</name>
    <name evidence="13" type="ORF">HMPREF0216_02626</name>
</gene>
<keyword evidence="4" id="KW-0175">Coiled coil</keyword>
<dbReference type="GO" id="GO:0032784">
    <property type="term" value="P:regulation of DNA-templated transcription elongation"/>
    <property type="evidence" value="ECO:0007669"/>
    <property type="project" value="UniProtKB-UniRule"/>
</dbReference>
<proteinExistence type="inferred from homology"/>
<comment type="caution">
    <text evidence="13">The sequence shown here is derived from an EMBL/GenBank/DDBJ whole genome shotgun (WGS) entry which is preliminary data.</text>
</comment>
<evidence type="ECO:0000259" key="11">
    <source>
        <dbReference type="Pfam" id="PF01272"/>
    </source>
</evidence>
<keyword evidence="6 9" id="KW-0804">Transcription</keyword>
<evidence type="ECO:0000256" key="6">
    <source>
        <dbReference type="ARBA" id="ARBA00023163"/>
    </source>
</evidence>
<dbReference type="Gene3D" id="3.10.50.30">
    <property type="entry name" value="Transcription elongation factor, GreA/GreB, C-terminal domain"/>
    <property type="match status" value="1"/>
</dbReference>
<dbReference type="InterPro" id="IPR022691">
    <property type="entry name" value="Tscrpt_elong_fac_GreA/B_N"/>
</dbReference>
<evidence type="ECO:0000313" key="13">
    <source>
        <dbReference type="EMBL" id="EKY24875.1"/>
    </source>
</evidence>
<evidence type="ECO:0000256" key="4">
    <source>
        <dbReference type="ARBA" id="ARBA00023054"/>
    </source>
</evidence>
<dbReference type="eggNOG" id="COG0782">
    <property type="taxonomic scope" value="Bacteria"/>
</dbReference>
<feature type="domain" description="Transcription elongation factor GreA/GreB C-terminal" evidence="11">
    <location>
        <begin position="80"/>
        <end position="153"/>
    </location>
</feature>
<dbReference type="InterPro" id="IPR036953">
    <property type="entry name" value="GreA/GreB_C_sf"/>
</dbReference>
<dbReference type="HOGENOM" id="CLU_101379_2_1_9"/>
<evidence type="ECO:0000256" key="1">
    <source>
        <dbReference type="ARBA" id="ARBA00008213"/>
    </source>
</evidence>
<reference evidence="13 14" key="1">
    <citation type="submission" date="2012-05" db="EMBL/GenBank/DDBJ databases">
        <authorList>
            <person name="Weinstock G."/>
            <person name="Sodergren E."/>
            <person name="Lobos E.A."/>
            <person name="Fulton L."/>
            <person name="Fulton R."/>
            <person name="Courtney L."/>
            <person name="Fronick C."/>
            <person name="O'Laughlin M."/>
            <person name="Godfrey J."/>
            <person name="Wilson R.M."/>
            <person name="Miner T."/>
            <person name="Farmer C."/>
            <person name="Delehaunty K."/>
            <person name="Cordes M."/>
            <person name="Minx P."/>
            <person name="Tomlinson C."/>
            <person name="Chen J."/>
            <person name="Wollam A."/>
            <person name="Pepin K.H."/>
            <person name="Bhonagiri V."/>
            <person name="Zhang X."/>
            <person name="Suruliraj S."/>
            <person name="Warren W."/>
            <person name="Mitreva M."/>
            <person name="Mardis E.R."/>
            <person name="Wilson R.K."/>
        </authorList>
    </citation>
    <scope>NUCLEOTIDE SEQUENCE [LARGE SCALE GENOMIC DNA]</scope>
    <source>
        <strain evidence="13 14">DSM 1785</strain>
    </source>
</reference>
<sequence>MNNYLTEEAINILKNEIEHRKVVIRKEINDDLKEAKSHGDLSENFEYRVAKRERAKNESRIRFLERMIKTAILIKDDSKADEVGLNKEVVIKFLEDNTCDEFLIVTTIEADPLNNKISIESPLGKAIFKRRIGEKVLVRSPNETYTVEILNVKKIFNNNI</sequence>
<evidence type="ECO:0000256" key="9">
    <source>
        <dbReference type="HAMAP-Rule" id="MF_00105"/>
    </source>
</evidence>
<accession>L1QB16</accession>
<dbReference type="RefSeq" id="WP_005214659.1">
    <property type="nucleotide sequence ID" value="NZ_KB291667.1"/>
</dbReference>
<dbReference type="GO" id="GO:0070063">
    <property type="term" value="F:RNA polymerase binding"/>
    <property type="evidence" value="ECO:0007669"/>
    <property type="project" value="InterPro"/>
</dbReference>
<dbReference type="AlphaFoldDB" id="L1QB16"/>
<feature type="domain" description="Transcription elongation factor GreA/GreB N-terminal" evidence="12">
    <location>
        <begin position="3"/>
        <end position="71"/>
    </location>
</feature>
<dbReference type="InterPro" id="IPR028624">
    <property type="entry name" value="Tscrpt_elong_fac_GreA/B"/>
</dbReference>
<dbReference type="GO" id="GO:0003746">
    <property type="term" value="F:translation elongation factor activity"/>
    <property type="evidence" value="ECO:0007669"/>
    <property type="project" value="UniProtKB-KW"/>
</dbReference>
<evidence type="ECO:0000256" key="10">
    <source>
        <dbReference type="RuleBase" id="RU000556"/>
    </source>
</evidence>
<dbReference type="GO" id="GO:0003677">
    <property type="term" value="F:DNA binding"/>
    <property type="evidence" value="ECO:0007669"/>
    <property type="project" value="UniProtKB-UniRule"/>
</dbReference>
<dbReference type="NCBIfam" id="NF001263">
    <property type="entry name" value="PRK00226.1-4"/>
    <property type="match status" value="1"/>
</dbReference>
<dbReference type="InterPro" id="IPR006359">
    <property type="entry name" value="Tscrpt_elong_fac_GreA"/>
</dbReference>
<organism evidence="13 14">
    <name type="scientific">Clostridium celatum DSM 1785</name>
    <dbReference type="NCBI Taxonomy" id="545697"/>
    <lineage>
        <taxon>Bacteria</taxon>
        <taxon>Bacillati</taxon>
        <taxon>Bacillota</taxon>
        <taxon>Clostridia</taxon>
        <taxon>Eubacteriales</taxon>
        <taxon>Clostridiaceae</taxon>
        <taxon>Clostridium</taxon>
    </lineage>
</organism>
<dbReference type="PANTHER" id="PTHR30437:SF4">
    <property type="entry name" value="TRANSCRIPTION ELONGATION FACTOR GREA"/>
    <property type="match status" value="1"/>
</dbReference>
<evidence type="ECO:0000256" key="2">
    <source>
        <dbReference type="ARBA" id="ARBA00013729"/>
    </source>
</evidence>
<dbReference type="InterPro" id="IPR023459">
    <property type="entry name" value="Tscrpt_elong_fac_GreA/B_fam"/>
</dbReference>
<keyword evidence="14" id="KW-1185">Reference proteome</keyword>
<evidence type="ECO:0000256" key="8">
    <source>
        <dbReference type="ARBA" id="ARBA00030776"/>
    </source>
</evidence>
<dbReference type="SUPFAM" id="SSF46557">
    <property type="entry name" value="GreA transcript cleavage protein, N-terminal domain"/>
    <property type="match status" value="1"/>
</dbReference>
<evidence type="ECO:0000313" key="14">
    <source>
        <dbReference type="Proteomes" id="UP000010420"/>
    </source>
</evidence>
<dbReference type="STRING" id="545697.HMPREF0216_02626"/>
<dbReference type="NCBIfam" id="TIGR01462">
    <property type="entry name" value="greA"/>
    <property type="match status" value="1"/>
</dbReference>
<evidence type="ECO:0000256" key="7">
    <source>
        <dbReference type="ARBA" id="ARBA00024916"/>
    </source>
</evidence>
<dbReference type="OrthoDB" id="9808774at2"/>
<keyword evidence="13" id="KW-0251">Elongation factor</keyword>
<dbReference type="Pfam" id="PF01272">
    <property type="entry name" value="GreA_GreB"/>
    <property type="match status" value="1"/>
</dbReference>
<dbReference type="PANTHER" id="PTHR30437">
    <property type="entry name" value="TRANSCRIPTION ELONGATION FACTOR GREA"/>
    <property type="match status" value="1"/>
</dbReference>
<evidence type="ECO:0000256" key="3">
    <source>
        <dbReference type="ARBA" id="ARBA00023015"/>
    </source>
</evidence>
<evidence type="ECO:0000259" key="12">
    <source>
        <dbReference type="Pfam" id="PF03449"/>
    </source>
</evidence>
<keyword evidence="5 9" id="KW-0238">DNA-binding</keyword>